<keyword evidence="3" id="KW-1003">Cell membrane</keyword>
<comment type="caution">
    <text evidence="9">The sequence shown here is derived from an EMBL/GenBank/DDBJ whole genome shotgun (WGS) entry which is preliminary data.</text>
</comment>
<evidence type="ECO:0000256" key="6">
    <source>
        <dbReference type="ARBA" id="ARBA00023136"/>
    </source>
</evidence>
<feature type="domain" description="Type II secretion system protein GspF" evidence="8">
    <location>
        <begin position="228"/>
        <end position="350"/>
    </location>
</feature>
<reference evidence="9 10" key="1">
    <citation type="journal article" date="2016" name="Nat. Commun.">
        <title>Thousands of microbial genomes shed light on interconnected biogeochemical processes in an aquifer system.</title>
        <authorList>
            <person name="Anantharaman K."/>
            <person name="Brown C.T."/>
            <person name="Hug L.A."/>
            <person name="Sharon I."/>
            <person name="Castelle C.J."/>
            <person name="Probst A.J."/>
            <person name="Thomas B.C."/>
            <person name="Singh A."/>
            <person name="Wilkins M.J."/>
            <person name="Karaoz U."/>
            <person name="Brodie E.L."/>
            <person name="Williams K.H."/>
            <person name="Hubbard S.S."/>
            <person name="Banfield J.F."/>
        </authorList>
    </citation>
    <scope>NUCLEOTIDE SEQUENCE [LARGE SCALE GENOMIC DNA]</scope>
</reference>
<evidence type="ECO:0000256" key="7">
    <source>
        <dbReference type="SAM" id="Phobius"/>
    </source>
</evidence>
<dbReference type="AlphaFoldDB" id="A0A1F4XHJ2"/>
<gene>
    <name evidence="9" type="ORF">A2943_02025</name>
</gene>
<dbReference type="STRING" id="1797243.A2943_02025"/>
<feature type="transmembrane region" description="Helical" evidence="7">
    <location>
        <begin position="119"/>
        <end position="142"/>
    </location>
</feature>
<dbReference type="InterPro" id="IPR042094">
    <property type="entry name" value="T2SS_GspF_sf"/>
</dbReference>
<dbReference type="Pfam" id="PF00482">
    <property type="entry name" value="T2SSF"/>
    <property type="match status" value="2"/>
</dbReference>
<dbReference type="PRINTS" id="PR00812">
    <property type="entry name" value="BCTERIALGSPF"/>
</dbReference>
<evidence type="ECO:0000313" key="10">
    <source>
        <dbReference type="Proteomes" id="UP000176185"/>
    </source>
</evidence>
<name>A0A1F4XHJ2_9BACT</name>
<sequence length="361" mass="39428">MSASPLKFYERFGIASDLEYLTENLGLLLAAGVDVVGALESIESGVKSKALRRIIHSMREDIASGSSLSSVLEASALFPSRIVTLIKVGEESGQLVSHFKMVAVQEEKQRALRSKIRSALLYPSFVFIVTLIVGVGVSWFILPRLAKVFSQLKLELPLITKIVLGFGSFLGSYGLIAVPVAILCLGAVIYFLFIHRRTKGIGEYILFSLPGVKRLLQEVELARLGFILGGLLRAGVPILPALDSLREATESHHFKRLYTHVRAHIEIGDSLEQSFVSYRRIDTCIPQTVVQLIVTGGKSGTLAEVLLKIGAAYEEKSDASTRNLSVILEPILLFIVWIAVVSVALGVILPIYKLIGGINHH</sequence>
<comment type="subcellular location">
    <subcellularLocation>
        <location evidence="1">Cell membrane</location>
        <topology evidence="1">Multi-pass membrane protein</topology>
    </subcellularLocation>
</comment>
<dbReference type="PANTHER" id="PTHR30012:SF0">
    <property type="entry name" value="TYPE II SECRETION SYSTEM PROTEIN F-RELATED"/>
    <property type="match status" value="1"/>
</dbReference>
<evidence type="ECO:0000256" key="1">
    <source>
        <dbReference type="ARBA" id="ARBA00004651"/>
    </source>
</evidence>
<proteinExistence type="inferred from homology"/>
<dbReference type="InterPro" id="IPR003004">
    <property type="entry name" value="GspF/PilC"/>
</dbReference>
<dbReference type="PANTHER" id="PTHR30012">
    <property type="entry name" value="GENERAL SECRETION PATHWAY PROTEIN"/>
    <property type="match status" value="1"/>
</dbReference>
<dbReference type="GO" id="GO:0005886">
    <property type="term" value="C:plasma membrane"/>
    <property type="evidence" value="ECO:0007669"/>
    <property type="project" value="UniProtKB-SubCell"/>
</dbReference>
<evidence type="ECO:0000256" key="4">
    <source>
        <dbReference type="ARBA" id="ARBA00022692"/>
    </source>
</evidence>
<keyword evidence="6 7" id="KW-0472">Membrane</keyword>
<protein>
    <recommendedName>
        <fullName evidence="8">Type II secretion system protein GspF domain-containing protein</fullName>
    </recommendedName>
</protein>
<dbReference type="Proteomes" id="UP000176185">
    <property type="component" value="Unassembled WGS sequence"/>
</dbReference>
<keyword evidence="4 7" id="KW-0812">Transmembrane</keyword>
<organism evidence="9 10">
    <name type="scientific">Candidatus Adlerbacteria bacterium RIFCSPLOWO2_01_FULL_51_16</name>
    <dbReference type="NCBI Taxonomy" id="1797243"/>
    <lineage>
        <taxon>Bacteria</taxon>
        <taxon>Candidatus Adleribacteriota</taxon>
    </lineage>
</organism>
<dbReference type="InterPro" id="IPR018076">
    <property type="entry name" value="T2SS_GspF_dom"/>
</dbReference>
<evidence type="ECO:0000313" key="9">
    <source>
        <dbReference type="EMBL" id="OGC81066.1"/>
    </source>
</evidence>
<evidence type="ECO:0000259" key="8">
    <source>
        <dbReference type="Pfam" id="PF00482"/>
    </source>
</evidence>
<feature type="domain" description="Type II secretion system protein GspF" evidence="8">
    <location>
        <begin position="22"/>
        <end position="143"/>
    </location>
</feature>
<dbReference type="Gene3D" id="1.20.81.30">
    <property type="entry name" value="Type II secretion system (T2SS), domain F"/>
    <property type="match status" value="2"/>
</dbReference>
<feature type="transmembrane region" description="Helical" evidence="7">
    <location>
        <begin position="331"/>
        <end position="352"/>
    </location>
</feature>
<evidence type="ECO:0000256" key="5">
    <source>
        <dbReference type="ARBA" id="ARBA00022989"/>
    </source>
</evidence>
<comment type="similarity">
    <text evidence="2">Belongs to the GSP F family.</text>
</comment>
<keyword evidence="5 7" id="KW-1133">Transmembrane helix</keyword>
<dbReference type="EMBL" id="MEWX01000006">
    <property type="protein sequence ID" value="OGC81066.1"/>
    <property type="molecule type" value="Genomic_DNA"/>
</dbReference>
<feature type="transmembrane region" description="Helical" evidence="7">
    <location>
        <begin position="162"/>
        <end position="193"/>
    </location>
</feature>
<evidence type="ECO:0000256" key="2">
    <source>
        <dbReference type="ARBA" id="ARBA00005745"/>
    </source>
</evidence>
<evidence type="ECO:0000256" key="3">
    <source>
        <dbReference type="ARBA" id="ARBA00022475"/>
    </source>
</evidence>
<accession>A0A1F4XHJ2</accession>